<dbReference type="GO" id="GO:0003676">
    <property type="term" value="F:nucleic acid binding"/>
    <property type="evidence" value="ECO:0007669"/>
    <property type="project" value="InterPro"/>
</dbReference>
<keyword evidence="2" id="KW-1185">Reference proteome</keyword>
<dbReference type="eggNOG" id="KOG0017">
    <property type="taxonomic scope" value="Eukaryota"/>
</dbReference>
<dbReference type="OMA" id="TCKQASC"/>
<evidence type="ECO:0000313" key="1">
    <source>
        <dbReference type="EnsemblMetazoa" id="SMAR000451-PA"/>
    </source>
</evidence>
<dbReference type="AlphaFoldDB" id="T1IHX3"/>
<dbReference type="EnsemblMetazoa" id="SMAR000451-RA">
    <property type="protein sequence ID" value="SMAR000451-PA"/>
    <property type="gene ID" value="SMAR000451"/>
</dbReference>
<dbReference type="InterPro" id="IPR036397">
    <property type="entry name" value="RNaseH_sf"/>
</dbReference>
<dbReference type="PANTHER" id="PTHR47331">
    <property type="entry name" value="PHD-TYPE DOMAIN-CONTAINING PROTEIN"/>
    <property type="match status" value="1"/>
</dbReference>
<protein>
    <submittedName>
        <fullName evidence="1">Uncharacterized protein</fullName>
    </submittedName>
</protein>
<evidence type="ECO:0000313" key="2">
    <source>
        <dbReference type="Proteomes" id="UP000014500"/>
    </source>
</evidence>
<organism evidence="1 2">
    <name type="scientific">Strigamia maritima</name>
    <name type="common">European centipede</name>
    <name type="synonym">Geophilus maritimus</name>
    <dbReference type="NCBI Taxonomy" id="126957"/>
    <lineage>
        <taxon>Eukaryota</taxon>
        <taxon>Metazoa</taxon>
        <taxon>Ecdysozoa</taxon>
        <taxon>Arthropoda</taxon>
        <taxon>Myriapoda</taxon>
        <taxon>Chilopoda</taxon>
        <taxon>Pleurostigmophora</taxon>
        <taxon>Geophilomorpha</taxon>
        <taxon>Linotaeniidae</taxon>
        <taxon>Strigamia</taxon>
    </lineage>
</organism>
<reference evidence="2" key="1">
    <citation type="submission" date="2011-05" db="EMBL/GenBank/DDBJ databases">
        <authorList>
            <person name="Richards S.R."/>
            <person name="Qu J."/>
            <person name="Jiang H."/>
            <person name="Jhangiani S.N."/>
            <person name="Agravi P."/>
            <person name="Goodspeed R."/>
            <person name="Gross S."/>
            <person name="Mandapat C."/>
            <person name="Jackson L."/>
            <person name="Mathew T."/>
            <person name="Pu L."/>
            <person name="Thornton R."/>
            <person name="Saada N."/>
            <person name="Wilczek-Boney K.B."/>
            <person name="Lee S."/>
            <person name="Kovar C."/>
            <person name="Wu Y."/>
            <person name="Scherer S.E."/>
            <person name="Worley K.C."/>
            <person name="Muzny D.M."/>
            <person name="Gibbs R."/>
        </authorList>
    </citation>
    <scope>NUCLEOTIDE SEQUENCE</scope>
    <source>
        <strain evidence="2">Brora</strain>
    </source>
</reference>
<dbReference type="HOGENOM" id="CLU_068336_0_0_1"/>
<dbReference type="EMBL" id="JH430033">
    <property type="status" value="NOT_ANNOTATED_CDS"/>
    <property type="molecule type" value="Genomic_DNA"/>
</dbReference>
<dbReference type="PhylomeDB" id="T1IHX3"/>
<reference evidence="1" key="2">
    <citation type="submission" date="2015-02" db="UniProtKB">
        <authorList>
            <consortium name="EnsemblMetazoa"/>
        </authorList>
    </citation>
    <scope>IDENTIFICATION</scope>
</reference>
<proteinExistence type="predicted"/>
<dbReference type="Proteomes" id="UP000014500">
    <property type="component" value="Unassembled WGS sequence"/>
</dbReference>
<dbReference type="STRING" id="126957.T1IHX3"/>
<name>T1IHX3_STRMM</name>
<dbReference type="PANTHER" id="PTHR47331:SF1">
    <property type="entry name" value="GAG-LIKE PROTEIN"/>
    <property type="match status" value="1"/>
</dbReference>
<dbReference type="InterPro" id="IPR008042">
    <property type="entry name" value="Retrotrans_Pao"/>
</dbReference>
<dbReference type="Pfam" id="PF05380">
    <property type="entry name" value="Peptidase_A17"/>
    <property type="match status" value="1"/>
</dbReference>
<sequence length="271" mass="30817">MKVVSFGLNSSPFLLCAVIRKQAFLKLSEFEKEADSLDSGMYMDDLTAGGDTPEEAMCRSVNIKKILDEAKLPLVKWITSSKKVSKNLRENKFHMHEEYDENLPETKILGIHWDPNEDTITMREINLDVFCDASLKGYGCFIYVCTPKYGRKLLKAKSRVAPVGTLTLPKLELTAALLGVRLAKYVKKSLPVGYTVGEIRYFSDSQVALSWITSEKNTWKPYVTNRVHEILASSKRDQWYYVNTENNPADIATRIDKIKELIQGTVAEWSF</sequence>
<dbReference type="SUPFAM" id="SSF53098">
    <property type="entry name" value="Ribonuclease H-like"/>
    <property type="match status" value="1"/>
</dbReference>
<dbReference type="Gene3D" id="3.30.420.10">
    <property type="entry name" value="Ribonuclease H-like superfamily/Ribonuclease H"/>
    <property type="match status" value="1"/>
</dbReference>
<dbReference type="InterPro" id="IPR012337">
    <property type="entry name" value="RNaseH-like_sf"/>
</dbReference>
<accession>T1IHX3</accession>